<dbReference type="HAMAP" id="MF_02006">
    <property type="entry name" value="Tyr_tRNA_synth_type1"/>
    <property type="match status" value="1"/>
</dbReference>
<dbReference type="PANTHER" id="PTHR11766">
    <property type="entry name" value="TYROSYL-TRNA SYNTHETASE"/>
    <property type="match status" value="1"/>
</dbReference>
<evidence type="ECO:0000256" key="10">
    <source>
        <dbReference type="ARBA" id="ARBA00060965"/>
    </source>
</evidence>
<accession>A0A8J3M963</accession>
<dbReference type="Gene3D" id="3.10.290.10">
    <property type="entry name" value="RNA-binding S4 domain"/>
    <property type="match status" value="1"/>
</dbReference>
<dbReference type="Gene3D" id="1.10.240.10">
    <property type="entry name" value="Tyrosyl-Transfer RNA Synthetase"/>
    <property type="match status" value="1"/>
</dbReference>
<sequence>MTYHPKSDFIAIMMERGYLADCTDYQGLDEALMVPGQPAYIGYDATAKSLHVGHLLNIMMLRWFQKTGHKPITLMGGGTTKVGDPSFRSDERPLLTAEAIDDNIASMKNVFAKYLAYGDGASDAIMLNNAEWLDGLNYLEFLRDIGRHFSVNRMLSFESVKSRLDREQSLSFLEFNYMILQAYDFLELNRRYGCILQMGGSDQWGNIINGIDLTRRVLDHEIYGLTSPLLTTSDGRKMGKSQGGAMWLNADMLSPYEFWQFWRNTTDADVGRFLKLYTELPVDDCNRLGALAGSEINEAKVILANEVTKLCHGAEAAATAEATAREVFEKGGIGEDLPTLNLTAEEVGEGISIVQVIVRAGLAKSGKEAKRLIAENGARIDGTDISDAGLIVQVYKTSEGEIRARLIASNGAVIEEGNLKLKLSAGRKRHALVQIG</sequence>
<protein>
    <recommendedName>
        <fullName evidence="11">Tyrosine--tRNA ligase</fullName>
        <ecNumber evidence="11">6.1.1.1</ecNumber>
    </recommendedName>
    <alternativeName>
        <fullName evidence="11">Tyrosyl-tRNA synthetase</fullName>
        <shortName evidence="11">TyrRS</shortName>
    </alternativeName>
</protein>
<comment type="subcellular location">
    <subcellularLocation>
        <location evidence="1 11">Cytoplasm</location>
    </subcellularLocation>
</comment>
<evidence type="ECO:0000256" key="4">
    <source>
        <dbReference type="ARBA" id="ARBA00022741"/>
    </source>
</evidence>
<evidence type="ECO:0000256" key="1">
    <source>
        <dbReference type="ARBA" id="ARBA00004496"/>
    </source>
</evidence>
<evidence type="ECO:0000313" key="14">
    <source>
        <dbReference type="Proteomes" id="UP000626220"/>
    </source>
</evidence>
<dbReference type="SUPFAM" id="SSF55174">
    <property type="entry name" value="Alpha-L RNA-binding motif"/>
    <property type="match status" value="1"/>
</dbReference>
<comment type="catalytic activity">
    <reaction evidence="9 11">
        <text>tRNA(Tyr) + L-tyrosine + ATP = L-tyrosyl-tRNA(Tyr) + AMP + diphosphate + H(+)</text>
        <dbReference type="Rhea" id="RHEA:10220"/>
        <dbReference type="Rhea" id="RHEA-COMP:9706"/>
        <dbReference type="Rhea" id="RHEA-COMP:9707"/>
        <dbReference type="ChEBI" id="CHEBI:15378"/>
        <dbReference type="ChEBI" id="CHEBI:30616"/>
        <dbReference type="ChEBI" id="CHEBI:33019"/>
        <dbReference type="ChEBI" id="CHEBI:58315"/>
        <dbReference type="ChEBI" id="CHEBI:78442"/>
        <dbReference type="ChEBI" id="CHEBI:78536"/>
        <dbReference type="ChEBI" id="CHEBI:456215"/>
        <dbReference type="EC" id="6.1.1.1"/>
    </reaction>
</comment>
<dbReference type="PRINTS" id="PR01040">
    <property type="entry name" value="TRNASYNTHTYR"/>
</dbReference>
<evidence type="ECO:0000313" key="13">
    <source>
        <dbReference type="EMBL" id="GHF46566.1"/>
    </source>
</evidence>
<keyword evidence="2 11" id="KW-0963">Cytoplasm</keyword>
<keyword evidence="3 11" id="KW-0436">Ligase</keyword>
<dbReference type="PANTHER" id="PTHR11766:SF0">
    <property type="entry name" value="TYROSINE--TRNA LIGASE, MITOCHONDRIAL"/>
    <property type="match status" value="1"/>
</dbReference>
<name>A0A8J3M963_9RHOB</name>
<organism evidence="13 14">
    <name type="scientific">Seohaeicola zhoushanensis</name>
    <dbReference type="NCBI Taxonomy" id="1569283"/>
    <lineage>
        <taxon>Bacteria</taxon>
        <taxon>Pseudomonadati</taxon>
        <taxon>Pseudomonadota</taxon>
        <taxon>Alphaproteobacteria</taxon>
        <taxon>Rhodobacterales</taxon>
        <taxon>Roseobacteraceae</taxon>
        <taxon>Seohaeicola</taxon>
    </lineage>
</organism>
<dbReference type="InterPro" id="IPR002305">
    <property type="entry name" value="aa-tRNA-synth_Ic"/>
</dbReference>
<gene>
    <name evidence="11 13" type="primary">tyrS</name>
    <name evidence="13" type="ORF">GCM10017056_17850</name>
</gene>
<dbReference type="InterPro" id="IPR002307">
    <property type="entry name" value="Tyr-tRNA-ligase"/>
</dbReference>
<dbReference type="GO" id="GO:0006437">
    <property type="term" value="P:tyrosyl-tRNA aminoacylation"/>
    <property type="evidence" value="ECO:0007669"/>
    <property type="project" value="UniProtKB-UniRule"/>
</dbReference>
<evidence type="ECO:0000256" key="3">
    <source>
        <dbReference type="ARBA" id="ARBA00022598"/>
    </source>
</evidence>
<dbReference type="FunFam" id="1.10.240.10:FF:000001">
    <property type="entry name" value="Tyrosine--tRNA ligase"/>
    <property type="match status" value="1"/>
</dbReference>
<dbReference type="NCBIfam" id="TIGR00234">
    <property type="entry name" value="tyrS"/>
    <property type="match status" value="1"/>
</dbReference>
<dbReference type="Pfam" id="PF00579">
    <property type="entry name" value="tRNA-synt_1b"/>
    <property type="match status" value="1"/>
</dbReference>
<dbReference type="SUPFAM" id="SSF52374">
    <property type="entry name" value="Nucleotidylyl transferase"/>
    <property type="match status" value="1"/>
</dbReference>
<evidence type="ECO:0000256" key="9">
    <source>
        <dbReference type="ARBA" id="ARBA00048248"/>
    </source>
</evidence>
<dbReference type="RefSeq" id="WP_189679713.1">
    <property type="nucleotide sequence ID" value="NZ_BNCJ01000003.1"/>
</dbReference>
<dbReference type="GO" id="GO:0005524">
    <property type="term" value="F:ATP binding"/>
    <property type="evidence" value="ECO:0007669"/>
    <property type="project" value="UniProtKB-UniRule"/>
</dbReference>
<evidence type="ECO:0000256" key="6">
    <source>
        <dbReference type="ARBA" id="ARBA00022884"/>
    </source>
</evidence>
<keyword evidence="4 11" id="KW-0547">Nucleotide-binding</keyword>
<evidence type="ECO:0000256" key="8">
    <source>
        <dbReference type="ARBA" id="ARBA00023146"/>
    </source>
</evidence>
<dbReference type="Proteomes" id="UP000626220">
    <property type="component" value="Unassembled WGS sequence"/>
</dbReference>
<dbReference type="Gene3D" id="3.40.50.620">
    <property type="entry name" value="HUPs"/>
    <property type="match status" value="1"/>
</dbReference>
<feature type="binding site" evidence="11">
    <location>
        <position position="177"/>
    </location>
    <ligand>
        <name>L-tyrosine</name>
        <dbReference type="ChEBI" id="CHEBI:58315"/>
    </ligand>
</feature>
<dbReference type="GO" id="GO:0005829">
    <property type="term" value="C:cytosol"/>
    <property type="evidence" value="ECO:0007669"/>
    <property type="project" value="TreeGrafter"/>
</dbReference>
<feature type="short sequence motif" description="'KMSKS' region" evidence="11">
    <location>
        <begin position="237"/>
        <end position="241"/>
    </location>
</feature>
<keyword evidence="7 11" id="KW-0648">Protein biosynthesis</keyword>
<evidence type="ECO:0000256" key="2">
    <source>
        <dbReference type="ARBA" id="ARBA00022490"/>
    </source>
</evidence>
<dbReference type="PROSITE" id="PS50889">
    <property type="entry name" value="S4"/>
    <property type="match status" value="1"/>
</dbReference>
<comment type="subunit">
    <text evidence="11">Homodimer.</text>
</comment>
<dbReference type="InterPro" id="IPR024088">
    <property type="entry name" value="Tyr-tRNA-ligase_bac-type"/>
</dbReference>
<keyword evidence="6 12" id="KW-0694">RNA-binding</keyword>
<comment type="function">
    <text evidence="11">Catalyzes the attachment of tyrosine to tRNA(Tyr) in a two-step reaction: tyrosine is first activated by ATP to form Tyr-AMP and then transferred to the acceptor end of tRNA(Tyr).</text>
</comment>
<keyword evidence="14" id="KW-1185">Reference proteome</keyword>
<proteinExistence type="inferred from homology"/>
<dbReference type="EMBL" id="BNCJ01000003">
    <property type="protein sequence ID" value="GHF46566.1"/>
    <property type="molecule type" value="Genomic_DNA"/>
</dbReference>
<dbReference type="FunFam" id="3.40.50.620:FF:000008">
    <property type="entry name" value="Tyrosine--tRNA ligase"/>
    <property type="match status" value="1"/>
</dbReference>
<dbReference type="InterPro" id="IPR024107">
    <property type="entry name" value="Tyr-tRNA-ligase_bac_1"/>
</dbReference>
<feature type="short sequence motif" description="'HIGH' region" evidence="11">
    <location>
        <begin position="45"/>
        <end position="54"/>
    </location>
</feature>
<dbReference type="InterPro" id="IPR036986">
    <property type="entry name" value="S4_RNA-bd_sf"/>
</dbReference>
<dbReference type="InterPro" id="IPR014729">
    <property type="entry name" value="Rossmann-like_a/b/a_fold"/>
</dbReference>
<keyword evidence="5 11" id="KW-0067">ATP-binding</keyword>
<feature type="binding site" evidence="11">
    <location>
        <position position="40"/>
    </location>
    <ligand>
        <name>L-tyrosine</name>
        <dbReference type="ChEBI" id="CHEBI:58315"/>
    </ligand>
</feature>
<comment type="caution">
    <text evidence="13">The sequence shown here is derived from an EMBL/GenBank/DDBJ whole genome shotgun (WGS) entry which is preliminary data.</text>
</comment>
<dbReference type="GO" id="GO:0003723">
    <property type="term" value="F:RNA binding"/>
    <property type="evidence" value="ECO:0007669"/>
    <property type="project" value="UniProtKB-KW"/>
</dbReference>
<comment type="similarity">
    <text evidence="10 11">Belongs to the class-I aminoacyl-tRNA synthetase family. TyrS type 1 subfamily.</text>
</comment>
<dbReference type="CDD" id="cd00805">
    <property type="entry name" value="TyrRS_core"/>
    <property type="match status" value="1"/>
</dbReference>
<evidence type="ECO:0000256" key="5">
    <source>
        <dbReference type="ARBA" id="ARBA00022840"/>
    </source>
</evidence>
<evidence type="ECO:0000256" key="12">
    <source>
        <dbReference type="PROSITE-ProRule" id="PRU00182"/>
    </source>
</evidence>
<evidence type="ECO:0000256" key="7">
    <source>
        <dbReference type="ARBA" id="ARBA00022917"/>
    </source>
</evidence>
<feature type="binding site" evidence="11">
    <location>
        <position position="181"/>
    </location>
    <ligand>
        <name>L-tyrosine</name>
        <dbReference type="ChEBI" id="CHEBI:58315"/>
    </ligand>
</feature>
<keyword evidence="8 11" id="KW-0030">Aminoacyl-tRNA synthetase</keyword>
<dbReference type="GO" id="GO:0042803">
    <property type="term" value="F:protein homodimerization activity"/>
    <property type="evidence" value="ECO:0007669"/>
    <property type="project" value="UniProtKB-ARBA"/>
</dbReference>
<dbReference type="AlphaFoldDB" id="A0A8J3M963"/>
<evidence type="ECO:0000256" key="11">
    <source>
        <dbReference type="HAMAP-Rule" id="MF_02006"/>
    </source>
</evidence>
<dbReference type="GO" id="GO:0004831">
    <property type="term" value="F:tyrosine-tRNA ligase activity"/>
    <property type="evidence" value="ECO:0007669"/>
    <property type="project" value="UniProtKB-UniRule"/>
</dbReference>
<dbReference type="CDD" id="cd00165">
    <property type="entry name" value="S4"/>
    <property type="match status" value="1"/>
</dbReference>
<reference evidence="13" key="1">
    <citation type="journal article" date="2014" name="Int. J. Syst. Evol. Microbiol.">
        <title>Complete genome sequence of Corynebacterium casei LMG S-19264T (=DSM 44701T), isolated from a smear-ripened cheese.</title>
        <authorList>
            <consortium name="US DOE Joint Genome Institute (JGI-PGF)"/>
            <person name="Walter F."/>
            <person name="Albersmeier A."/>
            <person name="Kalinowski J."/>
            <person name="Ruckert C."/>
        </authorList>
    </citation>
    <scope>NUCLEOTIDE SEQUENCE</scope>
    <source>
        <strain evidence="13">KCTC 42650</strain>
    </source>
</reference>
<dbReference type="EC" id="6.1.1.1" evidence="11"/>
<feature type="binding site" evidence="11">
    <location>
        <position position="240"/>
    </location>
    <ligand>
        <name>ATP</name>
        <dbReference type="ChEBI" id="CHEBI:30616"/>
    </ligand>
</feature>
<reference evidence="13" key="2">
    <citation type="submission" date="2020-09" db="EMBL/GenBank/DDBJ databases">
        <authorList>
            <person name="Sun Q."/>
            <person name="Kim S."/>
        </authorList>
    </citation>
    <scope>NUCLEOTIDE SEQUENCE</scope>
    <source>
        <strain evidence="13">KCTC 42650</strain>
    </source>
</reference>